<reference evidence="12 13" key="1">
    <citation type="submission" date="2017-11" db="EMBL/GenBank/DDBJ databases">
        <title>Draft genome sequence of environmental isolate Aeromonas lusitania sp. nov. MDC 2473.</title>
        <authorList>
            <person name="Colston S.M."/>
            <person name="Navarro A."/>
            <person name="Martinez-Murcia A.J."/>
            <person name="Graf J."/>
        </authorList>
    </citation>
    <scope>NUCLEOTIDE SEQUENCE [LARGE SCALE GENOMIC DNA]</scope>
    <source>
        <strain evidence="12 13">MDC 2473</strain>
    </source>
</reference>
<keyword evidence="9" id="KW-0627">Porphyrin biosynthesis</keyword>
<keyword evidence="8 10" id="KW-0472">Membrane</keyword>
<keyword evidence="7 10" id="KW-1133">Transmembrane helix</keyword>
<dbReference type="AlphaFoldDB" id="A0A2M8HDA4"/>
<evidence type="ECO:0000256" key="8">
    <source>
        <dbReference type="ARBA" id="ARBA00023136"/>
    </source>
</evidence>
<comment type="subcellular location">
    <subcellularLocation>
        <location evidence="2">Cell inner membrane</location>
        <topology evidence="2">Multi-pass membrane protein</topology>
    </subcellularLocation>
</comment>
<dbReference type="Proteomes" id="UP000232060">
    <property type="component" value="Unassembled WGS sequence"/>
</dbReference>
<name>A0A2M8HDA4_9GAMM</name>
<protein>
    <submittedName>
        <fullName evidence="12">Heme biosynthesis protein HemY</fullName>
    </submittedName>
</protein>
<dbReference type="GO" id="GO:0006779">
    <property type="term" value="P:porphyrin-containing compound biosynthetic process"/>
    <property type="evidence" value="ECO:0007669"/>
    <property type="project" value="UniProtKB-KW"/>
</dbReference>
<comment type="pathway">
    <text evidence="3">Porphyrin-containing compound metabolism; protoheme biosynthesis.</text>
</comment>
<dbReference type="RefSeq" id="WP_100858754.1">
    <property type="nucleotide sequence ID" value="NZ_PGCP01000004.1"/>
</dbReference>
<dbReference type="InterPro" id="IPR010817">
    <property type="entry name" value="HemY_N"/>
</dbReference>
<evidence type="ECO:0000256" key="4">
    <source>
        <dbReference type="ARBA" id="ARBA00022475"/>
    </source>
</evidence>
<dbReference type="InterPro" id="IPR005254">
    <property type="entry name" value="Heme_biosyn_assoc_TPR_pro"/>
</dbReference>
<keyword evidence="4" id="KW-1003">Cell membrane</keyword>
<dbReference type="InterPro" id="IPR011990">
    <property type="entry name" value="TPR-like_helical_dom_sf"/>
</dbReference>
<dbReference type="SUPFAM" id="SSF48452">
    <property type="entry name" value="TPR-like"/>
    <property type="match status" value="2"/>
</dbReference>
<feature type="transmembrane region" description="Helical" evidence="10">
    <location>
        <begin position="39"/>
        <end position="62"/>
    </location>
</feature>
<dbReference type="UniPathway" id="UPA00252"/>
<organism evidence="12 13">
    <name type="scientific">Aeromonas lusitana</name>
    <dbReference type="NCBI Taxonomy" id="931529"/>
    <lineage>
        <taxon>Bacteria</taxon>
        <taxon>Pseudomonadati</taxon>
        <taxon>Pseudomonadota</taxon>
        <taxon>Gammaproteobacteria</taxon>
        <taxon>Aeromonadales</taxon>
        <taxon>Aeromonadaceae</taxon>
        <taxon>Aeromonas</taxon>
    </lineage>
</organism>
<evidence type="ECO:0000256" key="5">
    <source>
        <dbReference type="ARBA" id="ARBA00022519"/>
    </source>
</evidence>
<feature type="domain" description="HemY N-terminal" evidence="11">
    <location>
        <begin position="26"/>
        <end position="132"/>
    </location>
</feature>
<dbReference type="GO" id="GO:0042168">
    <property type="term" value="P:heme metabolic process"/>
    <property type="evidence" value="ECO:0007669"/>
    <property type="project" value="InterPro"/>
</dbReference>
<sequence>MIRLIVVVAVMVAGLMFGPEASGNKGYVLISLGNYTVESSVTSAVILAVLFYGALLIVEWLLTRVFGLRRKTQGWFGSRRRRKANLQTVNATLAMAEGHYSQAEKLLIKGADNSDTPLLNYMSAARVAQARGDEIRRDHYLQKAQEENPKAELALTLFQTQLQIEQGQYDSALGRLESIYALNPRHPMVLDQLRQVYLAREDWAALIDLAPALRKVGKLTPQQEEELLHQAWRARLDAAGSALDTLRPVWQELPRKLRQDPVLLASYGDRLRQLGADSEAAELWLEALRKEPSPELFARLPKLKLDDYQPMLTLLKKMQDQPGAEAALAQIYLLAGQLDEAQRLLEQEVQRAPSAAICHALGQLMDKRRLTNKANEYYRQALTLAGI</sequence>
<comment type="function">
    <text evidence="1">Involved in a late step of protoheme IX synthesis.</text>
</comment>
<proteinExistence type="predicted"/>
<dbReference type="Gene3D" id="1.25.40.10">
    <property type="entry name" value="Tetratricopeptide repeat domain"/>
    <property type="match status" value="2"/>
</dbReference>
<comment type="caution">
    <text evidence="12">The sequence shown here is derived from an EMBL/GenBank/DDBJ whole genome shotgun (WGS) entry which is preliminary data.</text>
</comment>
<evidence type="ECO:0000256" key="9">
    <source>
        <dbReference type="ARBA" id="ARBA00023244"/>
    </source>
</evidence>
<dbReference type="GO" id="GO:0005886">
    <property type="term" value="C:plasma membrane"/>
    <property type="evidence" value="ECO:0007669"/>
    <property type="project" value="UniProtKB-SubCell"/>
</dbReference>
<dbReference type="NCBIfam" id="TIGR00540">
    <property type="entry name" value="TPR_hemY_coli"/>
    <property type="match status" value="1"/>
</dbReference>
<gene>
    <name evidence="12" type="ORF">CUC44_04345</name>
</gene>
<keyword evidence="13" id="KW-1185">Reference proteome</keyword>
<evidence type="ECO:0000256" key="3">
    <source>
        <dbReference type="ARBA" id="ARBA00004744"/>
    </source>
</evidence>
<keyword evidence="5" id="KW-0997">Cell inner membrane</keyword>
<evidence type="ECO:0000256" key="7">
    <source>
        <dbReference type="ARBA" id="ARBA00022989"/>
    </source>
</evidence>
<evidence type="ECO:0000313" key="13">
    <source>
        <dbReference type="Proteomes" id="UP000232060"/>
    </source>
</evidence>
<dbReference type="OrthoDB" id="7067577at2"/>
<evidence type="ECO:0000259" key="11">
    <source>
        <dbReference type="Pfam" id="PF07219"/>
    </source>
</evidence>
<dbReference type="Pfam" id="PF07219">
    <property type="entry name" value="HemY_N"/>
    <property type="match status" value="1"/>
</dbReference>
<keyword evidence="6 10" id="KW-0812">Transmembrane</keyword>
<evidence type="ECO:0000313" key="12">
    <source>
        <dbReference type="EMBL" id="PJC94537.1"/>
    </source>
</evidence>
<evidence type="ECO:0000256" key="1">
    <source>
        <dbReference type="ARBA" id="ARBA00002962"/>
    </source>
</evidence>
<dbReference type="EMBL" id="PGCP01000004">
    <property type="protein sequence ID" value="PJC94537.1"/>
    <property type="molecule type" value="Genomic_DNA"/>
</dbReference>
<evidence type="ECO:0000256" key="2">
    <source>
        <dbReference type="ARBA" id="ARBA00004429"/>
    </source>
</evidence>
<evidence type="ECO:0000256" key="10">
    <source>
        <dbReference type="SAM" id="Phobius"/>
    </source>
</evidence>
<evidence type="ECO:0000256" key="6">
    <source>
        <dbReference type="ARBA" id="ARBA00022692"/>
    </source>
</evidence>
<accession>A0A2M8HDA4</accession>